<dbReference type="Gene3D" id="3.40.50.300">
    <property type="entry name" value="P-loop containing nucleotide triphosphate hydrolases"/>
    <property type="match status" value="1"/>
</dbReference>
<dbReference type="Pfam" id="PF24883">
    <property type="entry name" value="NPHP3_N"/>
    <property type="match status" value="1"/>
</dbReference>
<feature type="domain" description="Nephrocystin 3-like N-terminal" evidence="2">
    <location>
        <begin position="211"/>
        <end position="384"/>
    </location>
</feature>
<evidence type="ECO:0000259" key="2">
    <source>
        <dbReference type="Pfam" id="PF24883"/>
    </source>
</evidence>
<evidence type="ECO:0000256" key="1">
    <source>
        <dbReference type="ARBA" id="ARBA00022737"/>
    </source>
</evidence>
<dbReference type="PANTHER" id="PTHR10039">
    <property type="entry name" value="AMELOGENIN"/>
    <property type="match status" value="1"/>
</dbReference>
<dbReference type="Proteomes" id="UP000431533">
    <property type="component" value="Unassembled WGS sequence"/>
</dbReference>
<comment type="caution">
    <text evidence="3">The sequence shown here is derived from an EMBL/GenBank/DDBJ whole genome shotgun (WGS) entry which is preliminary data.</text>
</comment>
<dbReference type="RefSeq" id="XP_031004850.1">
    <property type="nucleotide sequence ID" value="XM_031149240.1"/>
</dbReference>
<keyword evidence="4" id="KW-1185">Reference proteome</keyword>
<dbReference type="InterPro" id="IPR056884">
    <property type="entry name" value="NPHP3-like_N"/>
</dbReference>
<proteinExistence type="predicted"/>
<evidence type="ECO:0000313" key="4">
    <source>
        <dbReference type="Proteomes" id="UP000431533"/>
    </source>
</evidence>
<keyword evidence="1" id="KW-0677">Repeat</keyword>
<dbReference type="SUPFAM" id="SSF52540">
    <property type="entry name" value="P-loop containing nucleoside triphosphate hydrolases"/>
    <property type="match status" value="1"/>
</dbReference>
<name>A0A8H8TZN7_9HELO</name>
<dbReference type="AlphaFoldDB" id="A0A8H8TZN7"/>
<dbReference type="PANTHER" id="PTHR10039:SF16">
    <property type="entry name" value="GPI INOSITOL-DEACYLASE"/>
    <property type="match status" value="1"/>
</dbReference>
<gene>
    <name evidence="3" type="primary">HET-E1_9</name>
    <name evidence="3" type="ORF">LHYA1_G004278</name>
</gene>
<dbReference type="EMBL" id="QGMH01000078">
    <property type="protein sequence ID" value="TVY26062.1"/>
    <property type="molecule type" value="Genomic_DNA"/>
</dbReference>
<dbReference type="InterPro" id="IPR027417">
    <property type="entry name" value="P-loop_NTPase"/>
</dbReference>
<accession>A0A8H8TZN7</accession>
<dbReference type="GeneID" id="41984476"/>
<organism evidence="3 4">
    <name type="scientific">Lachnellula hyalina</name>
    <dbReference type="NCBI Taxonomy" id="1316788"/>
    <lineage>
        <taxon>Eukaryota</taxon>
        <taxon>Fungi</taxon>
        <taxon>Dikarya</taxon>
        <taxon>Ascomycota</taxon>
        <taxon>Pezizomycotina</taxon>
        <taxon>Leotiomycetes</taxon>
        <taxon>Helotiales</taxon>
        <taxon>Lachnaceae</taxon>
        <taxon>Lachnellula</taxon>
    </lineage>
</organism>
<evidence type="ECO:0000313" key="3">
    <source>
        <dbReference type="EMBL" id="TVY26062.1"/>
    </source>
</evidence>
<reference evidence="3 4" key="1">
    <citation type="submission" date="2018-05" db="EMBL/GenBank/DDBJ databases">
        <title>Genome sequencing and assembly of the regulated plant pathogen Lachnellula willkommii and related sister species for the development of diagnostic species identification markers.</title>
        <authorList>
            <person name="Giroux E."/>
            <person name="Bilodeau G."/>
        </authorList>
    </citation>
    <scope>NUCLEOTIDE SEQUENCE [LARGE SCALE GENOMIC DNA]</scope>
    <source>
        <strain evidence="3 4">CBS 185.66</strain>
    </source>
</reference>
<dbReference type="OrthoDB" id="7464126at2759"/>
<protein>
    <submittedName>
        <fullName evidence="3">Vegetative incompatibility protein HET-E-1</fullName>
    </submittedName>
</protein>
<sequence length="957" mass="108317">MDEQITRLSLGSIRSTGLNVRSNNDMWAQAVEHLSAEDKANINFSYDKLETLSSLHTDAKDAQKKCEDNRLHFKRRSGEKVILRDLFGKVVKWIDLFKQVGDTAVQYDPGHAALPWALVRFLLQATVNDIEKYEILEQLYVDGTAAAVEQLESALVRLYSAILLCLSKLKSYLNRRKADSKRQKILKWMSDIEKIPYLKHHKENKRQMLSGTGHWLLEDRTFKDWKDDSASSLLWLHGIPGSGKSKLTSLVIEDTVKCAIQDQIPRPAYFYCSRNSAEPLRSDSNAILGSIARQLASVNPISPLLPPAVQKYAEEEVQGATSTSLDVQDSSELISGLLDLYPTAFIIIDALDECTPETRIDLLDFIKATLDTSACLVKFFISSREDGEIMYQLNKFPNVEISSTKNQGDIEAFVESETTNLVKRGTLLRNSRGKKALEAEITKKLSRDAGGMFRWASMQLQHLTTLKTDEDILHHLGKIPPSLEVLYKDIYERIAANHGSISKVLARNTFSLLLRLKENLLLSEFIKLVQDNEEGFSSAMPSNTILDICCNLVVLDKTLDIFRFAHLSVREFFEKLPEFNHESTHSTIAICCMKHIDMAERSKPYEWWNQYGPKPIKMIGDYIDLWLLHHLHSTSCDERMKAQFLKHTTRLLSRADFSSLFQNPSLDKILPVPRTINSNLSSLFNACAGGFSEILKLTIFYMQDSGRLPSSMQLSAKSILPQDLESLKRTGELFLPEGTQNLAPDVVTLLAKHAISHGSFVVLHFLLHENLCTVTEEMLLQAVNAYCIRKTSGSEWREPAVIVDLMLHNAVRQKVSGLLKPYPMVAFDKEFFPGKTRVSNGAERHIKHLLTPAVIEKAVATIRLASTSGIQVLVTHVLIKWGAKILLTKSLDDSILRWSPDESETIFLFLKSHDDLHISWDFLEHIGRRPGDWFQNDSDCLRLIRNCAPAEITQEVL</sequence>